<dbReference type="SUPFAM" id="SSF117916">
    <property type="entry name" value="Fe-S cluster assembly (FSCA) domain-like"/>
    <property type="match status" value="1"/>
</dbReference>
<dbReference type="Proteomes" id="UP000475117">
    <property type="component" value="Chromosome"/>
</dbReference>
<dbReference type="Pfam" id="PF01883">
    <property type="entry name" value="FeS_assembly_P"/>
    <property type="match status" value="1"/>
</dbReference>
<evidence type="ECO:0000313" key="10">
    <source>
        <dbReference type="EMBL" id="QQL46117.1"/>
    </source>
</evidence>
<dbReference type="InterPro" id="IPR002744">
    <property type="entry name" value="MIP18-like"/>
</dbReference>
<keyword evidence="7 8" id="KW-0411">Iron-sulfur</keyword>
<dbReference type="CDD" id="cd02037">
    <property type="entry name" value="Mrp_NBP35"/>
    <property type="match status" value="1"/>
</dbReference>
<dbReference type="KEGG" id="soa:G3M56_005920"/>
<dbReference type="HAMAP" id="MF_02040">
    <property type="entry name" value="Mrp_NBP35"/>
    <property type="match status" value="1"/>
</dbReference>
<dbReference type="InterPro" id="IPR019591">
    <property type="entry name" value="Mrp/NBP35_ATP-bd"/>
</dbReference>
<dbReference type="InterPro" id="IPR033756">
    <property type="entry name" value="YlxH/NBP35"/>
</dbReference>
<dbReference type="InterPro" id="IPR027417">
    <property type="entry name" value="P-loop_NTPase"/>
</dbReference>
<dbReference type="GO" id="GO:0051539">
    <property type="term" value="F:4 iron, 4 sulfur cluster binding"/>
    <property type="evidence" value="ECO:0007669"/>
    <property type="project" value="TreeGrafter"/>
</dbReference>
<accession>A0A6B3L3P9</accession>
<dbReference type="InterPro" id="IPR044304">
    <property type="entry name" value="NUBPL-like"/>
</dbReference>
<reference evidence="10 11" key="1">
    <citation type="submission" date="2020-12" db="EMBL/GenBank/DDBJ databases">
        <title>Sulforoseuscoccus oceanibium gen. nov., sp. nov., a representative of the phylum Verrucomicrobia with special cytoplasmic membrane, and proposal of Sulforoseuscoccusaceae fam. nov.</title>
        <authorList>
            <person name="Xi F."/>
        </authorList>
    </citation>
    <scope>NUCLEOTIDE SEQUENCE [LARGE SCALE GENOMIC DNA]</scope>
    <source>
        <strain evidence="10 11">T37</strain>
    </source>
</reference>
<organism evidence="10 11">
    <name type="scientific">Sulfuriroseicoccus oceanibius</name>
    <dbReference type="NCBI Taxonomy" id="2707525"/>
    <lineage>
        <taxon>Bacteria</taxon>
        <taxon>Pseudomonadati</taxon>
        <taxon>Verrucomicrobiota</taxon>
        <taxon>Verrucomicrobiia</taxon>
        <taxon>Verrucomicrobiales</taxon>
        <taxon>Verrucomicrobiaceae</taxon>
        <taxon>Sulfuriroseicoccus</taxon>
    </lineage>
</organism>
<dbReference type="SUPFAM" id="SSF52540">
    <property type="entry name" value="P-loop containing nucleoside triphosphate hydrolases"/>
    <property type="match status" value="1"/>
</dbReference>
<dbReference type="FunFam" id="3.40.50.300:FF:001119">
    <property type="entry name" value="Iron-sulfur cluster carrier protein"/>
    <property type="match status" value="1"/>
</dbReference>
<comment type="similarity">
    <text evidence="8">Belongs to the Mrp/NBP35 ATP-binding proteins family.</text>
</comment>
<evidence type="ECO:0000313" key="11">
    <source>
        <dbReference type="Proteomes" id="UP000475117"/>
    </source>
</evidence>
<dbReference type="GO" id="GO:0005524">
    <property type="term" value="F:ATP binding"/>
    <property type="evidence" value="ECO:0007669"/>
    <property type="project" value="UniProtKB-UniRule"/>
</dbReference>
<keyword evidence="5 8" id="KW-0067">ATP-binding</keyword>
<evidence type="ECO:0000256" key="4">
    <source>
        <dbReference type="ARBA" id="ARBA00022741"/>
    </source>
</evidence>
<dbReference type="AlphaFoldDB" id="A0A6B3L3P9"/>
<sequence>MALTEDLIRESLKSVKYPGFSRDIVSFGLVKSIEINGADVKVKIGLATKDPSVPELIYKQAHEVLTAIDGIGNPTIDLEIQDPPTGQPAGANTNQGQPEKATIPGIKRIIAVGSGKGGVGKSTVAANLAATLSQQGLKVGLCDCDLYGPSVAHMFGTDENPRANEKEEIIPIEVDGIKLMSMGFLLSDGAPVIVRGPIATRYTQQFLRNVAWGELDVLILDLPPGTGDIQLTIVQTIALDGAVIVTTPQEVALIDARKAVSMFDKVNVPILGLIENMAYFQCPSDNQQYHIFGKGGGVREAEKLNVPLLAQIPITMPTREGGDAGKPVSIAAPEDAAAQAFASVTEQLVALPLFANEA</sequence>
<dbReference type="InterPro" id="IPR034904">
    <property type="entry name" value="FSCA_dom_sf"/>
</dbReference>
<evidence type="ECO:0000256" key="3">
    <source>
        <dbReference type="ARBA" id="ARBA00022723"/>
    </source>
</evidence>
<keyword evidence="8" id="KW-0378">Hydrolase</keyword>
<comment type="subunit">
    <text evidence="8">Homodimer.</text>
</comment>
<dbReference type="GO" id="GO:0140663">
    <property type="term" value="F:ATP-dependent FeS chaperone activity"/>
    <property type="evidence" value="ECO:0007669"/>
    <property type="project" value="InterPro"/>
</dbReference>
<dbReference type="PANTHER" id="PTHR42961">
    <property type="entry name" value="IRON-SULFUR PROTEIN NUBPL"/>
    <property type="match status" value="1"/>
</dbReference>
<dbReference type="PROSITE" id="PS01215">
    <property type="entry name" value="MRP"/>
    <property type="match status" value="1"/>
</dbReference>
<evidence type="ECO:0000259" key="9">
    <source>
        <dbReference type="Pfam" id="PF01883"/>
    </source>
</evidence>
<keyword evidence="4 8" id="KW-0547">Nucleotide-binding</keyword>
<dbReference type="RefSeq" id="WP_164362801.1">
    <property type="nucleotide sequence ID" value="NZ_CP066776.1"/>
</dbReference>
<evidence type="ECO:0000256" key="1">
    <source>
        <dbReference type="ARBA" id="ARBA00007352"/>
    </source>
</evidence>
<dbReference type="Pfam" id="PF10609">
    <property type="entry name" value="ParA"/>
    <property type="match status" value="1"/>
</dbReference>
<dbReference type="PANTHER" id="PTHR42961:SF2">
    <property type="entry name" value="IRON-SULFUR PROTEIN NUBPL"/>
    <property type="match status" value="1"/>
</dbReference>
<protein>
    <recommendedName>
        <fullName evidence="8">Iron-sulfur cluster carrier protein</fullName>
    </recommendedName>
</protein>
<comment type="similarity">
    <text evidence="2">In the C-terminal section; belongs to the Mrp/NBP35 ATP-binding proteins family.</text>
</comment>
<evidence type="ECO:0000256" key="8">
    <source>
        <dbReference type="HAMAP-Rule" id="MF_02040"/>
    </source>
</evidence>
<feature type="domain" description="MIP18 family-like" evidence="9">
    <location>
        <begin position="7"/>
        <end position="72"/>
    </location>
</feature>
<keyword evidence="3 8" id="KW-0479">Metal-binding</keyword>
<dbReference type="Gene3D" id="3.30.300.130">
    <property type="entry name" value="Fe-S cluster assembly (FSCA)"/>
    <property type="match status" value="1"/>
</dbReference>
<keyword evidence="11" id="KW-1185">Reference proteome</keyword>
<evidence type="ECO:0000256" key="6">
    <source>
        <dbReference type="ARBA" id="ARBA00023004"/>
    </source>
</evidence>
<dbReference type="GO" id="GO:0046872">
    <property type="term" value="F:metal ion binding"/>
    <property type="evidence" value="ECO:0007669"/>
    <property type="project" value="UniProtKB-KW"/>
</dbReference>
<name>A0A6B3L3P9_9BACT</name>
<comment type="similarity">
    <text evidence="1">In the N-terminal section; belongs to the MIP18 family.</text>
</comment>
<dbReference type="Gene3D" id="3.40.50.300">
    <property type="entry name" value="P-loop containing nucleotide triphosphate hydrolases"/>
    <property type="match status" value="1"/>
</dbReference>
<proteinExistence type="inferred from homology"/>
<feature type="binding site" evidence="8">
    <location>
        <begin position="115"/>
        <end position="122"/>
    </location>
    <ligand>
        <name>ATP</name>
        <dbReference type="ChEBI" id="CHEBI:30616"/>
    </ligand>
</feature>
<evidence type="ECO:0000256" key="7">
    <source>
        <dbReference type="ARBA" id="ARBA00023014"/>
    </source>
</evidence>
<comment type="function">
    <text evidence="8">Binds and transfers iron-sulfur (Fe-S) clusters to target apoproteins. Can hydrolyze ATP.</text>
</comment>
<gene>
    <name evidence="10" type="ORF">G3M56_005920</name>
</gene>
<dbReference type="GO" id="GO:0016887">
    <property type="term" value="F:ATP hydrolysis activity"/>
    <property type="evidence" value="ECO:0007669"/>
    <property type="project" value="UniProtKB-UniRule"/>
</dbReference>
<keyword evidence="6 8" id="KW-0408">Iron</keyword>
<evidence type="ECO:0000256" key="5">
    <source>
        <dbReference type="ARBA" id="ARBA00022840"/>
    </source>
</evidence>
<dbReference type="InterPro" id="IPR000808">
    <property type="entry name" value="Mrp-like_CS"/>
</dbReference>
<dbReference type="GO" id="GO:0016226">
    <property type="term" value="P:iron-sulfur cluster assembly"/>
    <property type="evidence" value="ECO:0007669"/>
    <property type="project" value="InterPro"/>
</dbReference>
<evidence type="ECO:0000256" key="2">
    <source>
        <dbReference type="ARBA" id="ARBA00008205"/>
    </source>
</evidence>
<dbReference type="EMBL" id="CP066776">
    <property type="protein sequence ID" value="QQL46117.1"/>
    <property type="molecule type" value="Genomic_DNA"/>
</dbReference>